<evidence type="ECO:0000313" key="2">
    <source>
        <dbReference type="Proteomes" id="UP000019330"/>
    </source>
</evidence>
<keyword evidence="2" id="KW-1185">Reference proteome</keyword>
<name>W5SVZ2_9SPIR</name>
<dbReference type="AlphaFoldDB" id="W5SVZ2"/>
<keyword evidence="1" id="KW-0614">Plasmid</keyword>
<dbReference type="EMBL" id="CP005746">
    <property type="protein sequence ID" value="AHH11105.1"/>
    <property type="molecule type" value="Genomic_DNA"/>
</dbReference>
<protein>
    <submittedName>
        <fullName evidence="1">Uncharacterized protein</fullName>
    </submittedName>
</protein>
<dbReference type="InterPro" id="IPR004239">
    <property type="entry name" value="DUF228"/>
</dbReference>
<dbReference type="OrthoDB" id="350472at2"/>
<gene>
    <name evidence="1" type="ORF">BCO_0020800</name>
</gene>
<evidence type="ECO:0000313" key="1">
    <source>
        <dbReference type="EMBL" id="AHH11105.1"/>
    </source>
</evidence>
<organism evidence="1">
    <name type="scientific">Borrelia coriaceae ATCC 43381</name>
    <dbReference type="NCBI Taxonomy" id="1408429"/>
    <lineage>
        <taxon>Bacteria</taxon>
        <taxon>Pseudomonadati</taxon>
        <taxon>Spirochaetota</taxon>
        <taxon>Spirochaetia</taxon>
        <taxon>Spirochaetales</taxon>
        <taxon>Borreliaceae</taxon>
        <taxon>Borrelia</taxon>
    </lineage>
</organism>
<dbReference type="RefSeq" id="WP_025408458.1">
    <property type="nucleotide sequence ID" value="NZ_CP005746.1"/>
</dbReference>
<sequence>MPEKSGVAAAKLPDASNKQVSVLAKLKSYSTYPAVFDKSSQFGASNIYFAHRGGLQYSIADKLENYQAVDFCYKCGVKLVVDDYMSLRVALGGGSELYGVCVDYDDFSKTATVISRTSSFECILMSTASVKLGDKLVFDDKGILTKIKSDATYMHAIALSDALEFSDKPGAYGAKVMLISKPVV</sequence>
<dbReference type="Proteomes" id="UP000019330">
    <property type="component" value="Plasmid unnamed"/>
</dbReference>
<dbReference type="Pfam" id="PF02989">
    <property type="entry name" value="DUF228"/>
    <property type="match status" value="1"/>
</dbReference>
<geneLocation type="plasmid" evidence="1 2">
    <name>unnamed</name>
</geneLocation>
<accession>W5SVZ2</accession>
<proteinExistence type="predicted"/>
<reference evidence="1" key="1">
    <citation type="submission" date="2013-04" db="EMBL/GenBank/DDBJ databases">
        <title>Comparative Genomics of Relapsing Fever Spirochetes.</title>
        <authorList>
            <person name="Schwan T.G."/>
            <person name="Raffel S.J."/>
            <person name="Porcella S.F."/>
            <person name="Martens C.A."/>
            <person name="Bruno D.P."/>
            <person name="Ricklefs S.M."/>
            <person name="Barbian K.B."/>
        </authorList>
    </citation>
    <scope>NUCLEOTIDE SEQUENCE</scope>
    <source>
        <strain evidence="1">Co53</strain>
        <plasmid evidence="1">unnamed</plasmid>
    </source>
</reference>
<dbReference type="HOGENOM" id="CLU_086911_1_0_12"/>